<feature type="signal peptide" evidence="6">
    <location>
        <begin position="1"/>
        <end position="21"/>
    </location>
</feature>
<gene>
    <name evidence="7" type="ORF">CARUB_v10003119mg</name>
</gene>
<dbReference type="AlphaFoldDB" id="R0FK32"/>
<dbReference type="Pfam" id="PF05938">
    <property type="entry name" value="Self-incomp_S1"/>
    <property type="match status" value="1"/>
</dbReference>
<organism evidence="7 8">
    <name type="scientific">Capsella rubella</name>
    <dbReference type="NCBI Taxonomy" id="81985"/>
    <lineage>
        <taxon>Eukaryota</taxon>
        <taxon>Viridiplantae</taxon>
        <taxon>Streptophyta</taxon>
        <taxon>Embryophyta</taxon>
        <taxon>Tracheophyta</taxon>
        <taxon>Spermatophyta</taxon>
        <taxon>Magnoliopsida</taxon>
        <taxon>eudicotyledons</taxon>
        <taxon>Gunneridae</taxon>
        <taxon>Pentapetalae</taxon>
        <taxon>rosids</taxon>
        <taxon>malvids</taxon>
        <taxon>Brassicales</taxon>
        <taxon>Brassicaceae</taxon>
        <taxon>Camelineae</taxon>
        <taxon>Capsella</taxon>
    </lineage>
</organism>
<evidence type="ECO:0000256" key="1">
    <source>
        <dbReference type="ARBA" id="ARBA00004613"/>
    </source>
</evidence>
<dbReference type="InterPro" id="IPR010264">
    <property type="entry name" value="Self-incomp_S1"/>
</dbReference>
<evidence type="ECO:0000256" key="4">
    <source>
        <dbReference type="ARBA" id="ARBA00022525"/>
    </source>
</evidence>
<evidence type="ECO:0000256" key="3">
    <source>
        <dbReference type="ARBA" id="ARBA00022471"/>
    </source>
</evidence>
<sequence>MNHLSYFLFVMVLCVPGLGNAKLGGKNLVQFKNSLISAKLINIFCKLNNHKLFIVFLKRGQIYKYSFHGQFVTRNKMDCDIREENLKSVWIRAYQGSSGAFDHGKTNYWDIREDGIYFTHGKDVPKLEYRW</sequence>
<keyword evidence="4" id="KW-0964">Secreted</keyword>
<reference evidence="8" key="1">
    <citation type="journal article" date="2013" name="Nat. Genet.">
        <title>The Capsella rubella genome and the genomic consequences of rapid mating system evolution.</title>
        <authorList>
            <person name="Slotte T."/>
            <person name="Hazzouri K.M."/>
            <person name="Agren J.A."/>
            <person name="Koenig D."/>
            <person name="Maumus F."/>
            <person name="Guo Y.L."/>
            <person name="Steige K."/>
            <person name="Platts A.E."/>
            <person name="Escobar J.S."/>
            <person name="Newman L.K."/>
            <person name="Wang W."/>
            <person name="Mandakova T."/>
            <person name="Vello E."/>
            <person name="Smith L.M."/>
            <person name="Henz S.R."/>
            <person name="Steffen J."/>
            <person name="Takuno S."/>
            <person name="Brandvain Y."/>
            <person name="Coop G."/>
            <person name="Andolfatto P."/>
            <person name="Hu T.T."/>
            <person name="Blanchette M."/>
            <person name="Clark R.M."/>
            <person name="Quesneville H."/>
            <person name="Nordborg M."/>
            <person name="Gaut B.S."/>
            <person name="Lysak M.A."/>
            <person name="Jenkins J."/>
            <person name="Grimwood J."/>
            <person name="Chapman J."/>
            <person name="Prochnik S."/>
            <person name="Shu S."/>
            <person name="Rokhsar D."/>
            <person name="Schmutz J."/>
            <person name="Weigel D."/>
            <person name="Wright S.I."/>
        </authorList>
    </citation>
    <scope>NUCLEOTIDE SEQUENCE [LARGE SCALE GENOMIC DNA]</scope>
    <source>
        <strain evidence="8">cv. Monte Gargano</strain>
    </source>
</reference>
<evidence type="ECO:0000256" key="5">
    <source>
        <dbReference type="ARBA" id="ARBA00022729"/>
    </source>
</evidence>
<keyword evidence="5 6" id="KW-0732">Signal</keyword>
<keyword evidence="8" id="KW-1185">Reference proteome</keyword>
<evidence type="ECO:0000256" key="2">
    <source>
        <dbReference type="ARBA" id="ARBA00005581"/>
    </source>
</evidence>
<evidence type="ECO:0000313" key="7">
    <source>
        <dbReference type="EMBL" id="EOA22471.1"/>
    </source>
</evidence>
<protein>
    <submittedName>
        <fullName evidence="7">Uncharacterized protein</fullName>
    </submittedName>
</protein>
<evidence type="ECO:0000256" key="6">
    <source>
        <dbReference type="SAM" id="SignalP"/>
    </source>
</evidence>
<dbReference type="GO" id="GO:0005576">
    <property type="term" value="C:extracellular region"/>
    <property type="evidence" value="ECO:0007669"/>
    <property type="project" value="UniProtKB-SubCell"/>
</dbReference>
<comment type="similarity">
    <text evidence="2">Belongs to the plant self-incompatibility (S1) protein family.</text>
</comment>
<dbReference type="Proteomes" id="UP000029121">
    <property type="component" value="Unassembled WGS sequence"/>
</dbReference>
<keyword evidence="3" id="KW-0713">Self-incompatibility</keyword>
<accession>R0FK32</accession>
<evidence type="ECO:0000313" key="8">
    <source>
        <dbReference type="Proteomes" id="UP000029121"/>
    </source>
</evidence>
<dbReference type="GO" id="GO:0060320">
    <property type="term" value="P:rejection of self pollen"/>
    <property type="evidence" value="ECO:0007669"/>
    <property type="project" value="UniProtKB-KW"/>
</dbReference>
<dbReference type="EMBL" id="KB870810">
    <property type="protein sequence ID" value="EOA22471.1"/>
    <property type="molecule type" value="Genomic_DNA"/>
</dbReference>
<feature type="chain" id="PRO_5036502220" evidence="6">
    <location>
        <begin position="22"/>
        <end position="131"/>
    </location>
</feature>
<name>R0FK32_9BRAS</name>
<comment type="subcellular location">
    <subcellularLocation>
        <location evidence="1">Secreted</location>
    </subcellularLocation>
</comment>
<proteinExistence type="inferred from homology"/>